<feature type="compositionally biased region" description="Basic and acidic residues" evidence="1">
    <location>
        <begin position="40"/>
        <end position="64"/>
    </location>
</feature>
<dbReference type="AlphaFoldDB" id="A0AAV7X099"/>
<dbReference type="EMBL" id="JANPWB010000001">
    <property type="protein sequence ID" value="KAJ1218108.1"/>
    <property type="molecule type" value="Genomic_DNA"/>
</dbReference>
<sequence length="137" mass="14272">MEEVPDPEVIWSGTNLVGLSGDGWQKQALRAITRKGGRGGGDRRSEDGERGSGDQKSGNGEREGGGYGDSGDGGRGSLGSEYCTGRAGRTPEPSSTARRSEGTGGTSPEFTATLWEERGFSRCVGQDLTMIKGEGGR</sequence>
<feature type="region of interest" description="Disordered" evidence="1">
    <location>
        <begin position="1"/>
        <end position="114"/>
    </location>
</feature>
<comment type="caution">
    <text evidence="2">The sequence shown here is derived from an EMBL/GenBank/DDBJ whole genome shotgun (WGS) entry which is preliminary data.</text>
</comment>
<gene>
    <name evidence="2" type="ORF">NDU88_005693</name>
</gene>
<organism evidence="2 3">
    <name type="scientific">Pleurodeles waltl</name>
    <name type="common">Iberian ribbed newt</name>
    <dbReference type="NCBI Taxonomy" id="8319"/>
    <lineage>
        <taxon>Eukaryota</taxon>
        <taxon>Metazoa</taxon>
        <taxon>Chordata</taxon>
        <taxon>Craniata</taxon>
        <taxon>Vertebrata</taxon>
        <taxon>Euteleostomi</taxon>
        <taxon>Amphibia</taxon>
        <taxon>Batrachia</taxon>
        <taxon>Caudata</taxon>
        <taxon>Salamandroidea</taxon>
        <taxon>Salamandridae</taxon>
        <taxon>Pleurodelinae</taxon>
        <taxon>Pleurodeles</taxon>
    </lineage>
</organism>
<keyword evidence="3" id="KW-1185">Reference proteome</keyword>
<reference evidence="2" key="1">
    <citation type="journal article" date="2022" name="bioRxiv">
        <title>Sequencing and chromosome-scale assembly of the giantPleurodeles waltlgenome.</title>
        <authorList>
            <person name="Brown T."/>
            <person name="Elewa A."/>
            <person name="Iarovenko S."/>
            <person name="Subramanian E."/>
            <person name="Araus A.J."/>
            <person name="Petzold A."/>
            <person name="Susuki M."/>
            <person name="Suzuki K.-i.T."/>
            <person name="Hayashi T."/>
            <person name="Toyoda A."/>
            <person name="Oliveira C."/>
            <person name="Osipova E."/>
            <person name="Leigh N.D."/>
            <person name="Simon A."/>
            <person name="Yun M.H."/>
        </authorList>
    </citation>
    <scope>NUCLEOTIDE SEQUENCE</scope>
    <source>
        <strain evidence="2">20211129_DDA</strain>
        <tissue evidence="2">Liver</tissue>
    </source>
</reference>
<proteinExistence type="predicted"/>
<name>A0AAV7X099_PLEWA</name>
<feature type="compositionally biased region" description="Gly residues" evidence="1">
    <location>
        <begin position="65"/>
        <end position="77"/>
    </location>
</feature>
<protein>
    <submittedName>
        <fullName evidence="2">Uncharacterized protein</fullName>
    </submittedName>
</protein>
<evidence type="ECO:0000313" key="2">
    <source>
        <dbReference type="EMBL" id="KAJ1218108.1"/>
    </source>
</evidence>
<evidence type="ECO:0000256" key="1">
    <source>
        <dbReference type="SAM" id="MobiDB-lite"/>
    </source>
</evidence>
<accession>A0AAV7X099</accession>
<dbReference type="Proteomes" id="UP001066276">
    <property type="component" value="Chromosome 1_1"/>
</dbReference>
<evidence type="ECO:0000313" key="3">
    <source>
        <dbReference type="Proteomes" id="UP001066276"/>
    </source>
</evidence>